<reference evidence="1 2" key="1">
    <citation type="submission" date="2024-05" db="EMBL/GenBank/DDBJ databases">
        <authorList>
            <person name="Haq I."/>
            <person name="Ullah Z."/>
            <person name="Ahmad R."/>
            <person name="Li M."/>
            <person name="Tong Y."/>
        </authorList>
    </citation>
    <scope>NUCLEOTIDE SEQUENCE [LARGE SCALE GENOMIC DNA]</scope>
    <source>
        <strain evidence="1 2">16A2E</strain>
    </source>
</reference>
<dbReference type="RefSeq" id="WP_345824055.1">
    <property type="nucleotide sequence ID" value="NZ_JBDIML010000001.1"/>
</dbReference>
<comment type="caution">
    <text evidence="1">The sequence shown here is derived from an EMBL/GenBank/DDBJ whole genome shotgun (WGS) entry which is preliminary data.</text>
</comment>
<evidence type="ECO:0000313" key="1">
    <source>
        <dbReference type="EMBL" id="MEN2766611.1"/>
    </source>
</evidence>
<dbReference type="Proteomes" id="UP001444625">
    <property type="component" value="Unassembled WGS sequence"/>
</dbReference>
<keyword evidence="2" id="KW-1185">Reference proteome</keyword>
<name>A0ABU9XEA5_9BACI</name>
<dbReference type="EMBL" id="JBDIML010000001">
    <property type="protein sequence ID" value="MEN2766611.1"/>
    <property type="molecule type" value="Genomic_DNA"/>
</dbReference>
<sequence>MDNDHLPNAYEIDGLETKKNSPVLPIVTGLLIGPFCYNTFQPYFPSSPSLFDYEHDYWENY</sequence>
<evidence type="ECO:0000313" key="2">
    <source>
        <dbReference type="Proteomes" id="UP001444625"/>
    </source>
</evidence>
<accession>A0ABU9XEA5</accession>
<protein>
    <submittedName>
        <fullName evidence="1">Uncharacterized protein</fullName>
    </submittedName>
</protein>
<gene>
    <name evidence="1" type="ORF">ABC228_05370</name>
</gene>
<proteinExistence type="predicted"/>
<organism evidence="1 2">
    <name type="scientific">Ornithinibacillus xuwenensis</name>
    <dbReference type="NCBI Taxonomy" id="3144668"/>
    <lineage>
        <taxon>Bacteria</taxon>
        <taxon>Bacillati</taxon>
        <taxon>Bacillota</taxon>
        <taxon>Bacilli</taxon>
        <taxon>Bacillales</taxon>
        <taxon>Bacillaceae</taxon>
        <taxon>Ornithinibacillus</taxon>
    </lineage>
</organism>